<dbReference type="InterPro" id="IPR038084">
    <property type="entry name" value="PduO/GlcC-like_sf"/>
</dbReference>
<dbReference type="Proteomes" id="UP001302349">
    <property type="component" value="Chromosome"/>
</dbReference>
<accession>A0ABZ0ITQ4</accession>
<protein>
    <submittedName>
        <fullName evidence="1">Heme-binding protein</fullName>
    </submittedName>
</protein>
<name>A0ABZ0ITQ4_9BACT</name>
<dbReference type="EMBL" id="CP136051">
    <property type="protein sequence ID" value="WOK07794.1"/>
    <property type="molecule type" value="Genomic_DNA"/>
</dbReference>
<evidence type="ECO:0000313" key="1">
    <source>
        <dbReference type="EMBL" id="WOK07794.1"/>
    </source>
</evidence>
<keyword evidence="2" id="KW-1185">Reference proteome</keyword>
<dbReference type="Gene3D" id="3.30.450.150">
    <property type="entry name" value="Haem-degrading domain"/>
    <property type="match status" value="1"/>
</dbReference>
<reference evidence="1 2" key="1">
    <citation type="journal article" date="2023" name="Microbiol. Resour. Announc.">
        <title>Complete Genome Sequence of Imperialibacter roseus strain P4T.</title>
        <authorList>
            <person name="Tizabi D.R."/>
            <person name="Bachvaroff T."/>
            <person name="Hill R.T."/>
        </authorList>
    </citation>
    <scope>NUCLEOTIDE SEQUENCE [LARGE SCALE GENOMIC DNA]</scope>
    <source>
        <strain evidence="1 2">P4T</strain>
    </source>
</reference>
<sequence>MHTIQKVSAEEALKLVAKAVELAKEIDKSIAVAITGTEGELISFLRMDGANPATAQIAQSKAYTSARDWKSTRSMGEFMRTVNREQGYWTDTGITGFGGGLPIVQNEKVIGGIGISGLTESEDERIAEEAIAAVFP</sequence>
<dbReference type="InterPro" id="IPR005624">
    <property type="entry name" value="PduO/GlcC-like"/>
</dbReference>
<dbReference type="InterPro" id="IPR052517">
    <property type="entry name" value="GlcG_carb_metab_protein"/>
</dbReference>
<evidence type="ECO:0000313" key="2">
    <source>
        <dbReference type="Proteomes" id="UP001302349"/>
    </source>
</evidence>
<gene>
    <name evidence="1" type="ORF">RT717_04035</name>
</gene>
<dbReference type="Pfam" id="PF03928">
    <property type="entry name" value="HbpS-like"/>
    <property type="match status" value="1"/>
</dbReference>
<dbReference type="SUPFAM" id="SSF143744">
    <property type="entry name" value="GlcG-like"/>
    <property type="match status" value="1"/>
</dbReference>
<dbReference type="PANTHER" id="PTHR34309">
    <property type="entry name" value="SLR1406 PROTEIN"/>
    <property type="match status" value="1"/>
</dbReference>
<dbReference type="PANTHER" id="PTHR34309:SF1">
    <property type="entry name" value="PROTEIN GLCG"/>
    <property type="match status" value="1"/>
</dbReference>
<proteinExistence type="predicted"/>
<dbReference type="RefSeq" id="WP_317490446.1">
    <property type="nucleotide sequence ID" value="NZ_CP136051.1"/>
</dbReference>
<organism evidence="1 2">
    <name type="scientific">Imperialibacter roseus</name>
    <dbReference type="NCBI Taxonomy" id="1324217"/>
    <lineage>
        <taxon>Bacteria</taxon>
        <taxon>Pseudomonadati</taxon>
        <taxon>Bacteroidota</taxon>
        <taxon>Cytophagia</taxon>
        <taxon>Cytophagales</taxon>
        <taxon>Flammeovirgaceae</taxon>
        <taxon>Imperialibacter</taxon>
    </lineage>
</organism>